<protein>
    <submittedName>
        <fullName evidence="1">Uncharacterized protein</fullName>
    </submittedName>
</protein>
<proteinExistence type="predicted"/>
<evidence type="ECO:0000313" key="1">
    <source>
        <dbReference type="EMBL" id="RLU21703.1"/>
    </source>
</evidence>
<gene>
    <name evidence="1" type="ORF">DMN91_006079</name>
</gene>
<name>A0A3L8DNA1_OOCBI</name>
<comment type="caution">
    <text evidence="1">The sequence shown here is derived from an EMBL/GenBank/DDBJ whole genome shotgun (WGS) entry which is preliminary data.</text>
</comment>
<reference evidence="1" key="1">
    <citation type="journal article" date="2018" name="Genome Res.">
        <title>The genomic architecture and molecular evolution of ant odorant receptors.</title>
        <authorList>
            <person name="McKenzie S.K."/>
            <person name="Kronauer D.J.C."/>
        </authorList>
    </citation>
    <scope>NUCLEOTIDE SEQUENCE [LARGE SCALE GENOMIC DNA]</scope>
    <source>
        <strain evidence="1">Clonal line C1</strain>
    </source>
</reference>
<dbReference type="EMBL" id="QOIP01000006">
    <property type="protein sequence ID" value="RLU21703.1"/>
    <property type="molecule type" value="Genomic_DNA"/>
</dbReference>
<reference evidence="1" key="2">
    <citation type="submission" date="2018-07" db="EMBL/GenBank/DDBJ databases">
        <authorList>
            <person name="Mckenzie S.K."/>
            <person name="Kronauer D.J.C."/>
        </authorList>
    </citation>
    <scope>NUCLEOTIDE SEQUENCE</scope>
    <source>
        <strain evidence="1">Clonal line C1</strain>
    </source>
</reference>
<organism evidence="1">
    <name type="scientific">Ooceraea biroi</name>
    <name type="common">Clonal raider ant</name>
    <name type="synonym">Cerapachys biroi</name>
    <dbReference type="NCBI Taxonomy" id="2015173"/>
    <lineage>
        <taxon>Eukaryota</taxon>
        <taxon>Metazoa</taxon>
        <taxon>Ecdysozoa</taxon>
        <taxon>Arthropoda</taxon>
        <taxon>Hexapoda</taxon>
        <taxon>Insecta</taxon>
        <taxon>Pterygota</taxon>
        <taxon>Neoptera</taxon>
        <taxon>Endopterygota</taxon>
        <taxon>Hymenoptera</taxon>
        <taxon>Apocrita</taxon>
        <taxon>Aculeata</taxon>
        <taxon>Formicoidea</taxon>
        <taxon>Formicidae</taxon>
        <taxon>Dorylinae</taxon>
        <taxon>Ooceraea</taxon>
    </lineage>
</organism>
<accession>A0A3L8DNA1</accession>
<dbReference type="AlphaFoldDB" id="A0A3L8DNA1"/>
<sequence length="83" mass="9241">MQQGQIVLHSSHHWTPAETCANTRINEVESPLSSSGKRSEACETNAIENFLQDNFALPTSLCQTSWIDGIVYRIPVSLKLRIA</sequence>
<dbReference type="Proteomes" id="UP000279307">
    <property type="component" value="Chromosome 6"/>
</dbReference>